<protein>
    <recommendedName>
        <fullName evidence="4">GDSL esterase/lipase</fullName>
    </recommendedName>
</protein>
<comment type="similarity">
    <text evidence="1">Belongs to the 'GDSL' lipolytic enzyme family.</text>
</comment>
<dbReference type="SUPFAM" id="SSF52266">
    <property type="entry name" value="SGNH hydrolase"/>
    <property type="match status" value="1"/>
</dbReference>
<dbReference type="AlphaFoldDB" id="A0A8T2Q0L4"/>
<organism evidence="2 3">
    <name type="scientific">Ceratopteris richardii</name>
    <name type="common">Triangle waterfern</name>
    <dbReference type="NCBI Taxonomy" id="49495"/>
    <lineage>
        <taxon>Eukaryota</taxon>
        <taxon>Viridiplantae</taxon>
        <taxon>Streptophyta</taxon>
        <taxon>Embryophyta</taxon>
        <taxon>Tracheophyta</taxon>
        <taxon>Polypodiopsida</taxon>
        <taxon>Polypodiidae</taxon>
        <taxon>Polypodiales</taxon>
        <taxon>Pteridineae</taxon>
        <taxon>Pteridaceae</taxon>
        <taxon>Parkerioideae</taxon>
        <taxon>Ceratopteris</taxon>
    </lineage>
</organism>
<dbReference type="EMBL" id="CM035444">
    <property type="protein sequence ID" value="KAH7277199.1"/>
    <property type="molecule type" value="Genomic_DNA"/>
</dbReference>
<gene>
    <name evidence="2" type="ORF">KP509_39G038900</name>
</gene>
<dbReference type="OrthoDB" id="1600564at2759"/>
<dbReference type="InterPro" id="IPR001087">
    <property type="entry name" value="GDSL"/>
</dbReference>
<keyword evidence="3" id="KW-1185">Reference proteome</keyword>
<evidence type="ECO:0000313" key="3">
    <source>
        <dbReference type="Proteomes" id="UP000825935"/>
    </source>
</evidence>
<dbReference type="Gene3D" id="3.40.50.1110">
    <property type="entry name" value="SGNH hydrolase"/>
    <property type="match status" value="1"/>
</dbReference>
<dbReference type="OMA" id="DFPYGAN"/>
<name>A0A8T2Q0L4_CERRI</name>
<comment type="caution">
    <text evidence="2">The sequence shown here is derived from an EMBL/GenBank/DDBJ whole genome shotgun (WGS) entry which is preliminary data.</text>
</comment>
<dbReference type="Pfam" id="PF00657">
    <property type="entry name" value="Lipase_GDSL"/>
    <property type="match status" value="1"/>
</dbReference>
<dbReference type="PANTHER" id="PTHR22835:SF659">
    <property type="entry name" value="GDSL LIPASE_ACYLHYDROLASE, PUTATIVE (AFU_ORTHOLOGUE AFUA_2G00510)-RELATED"/>
    <property type="match status" value="1"/>
</dbReference>
<proteinExistence type="inferred from homology"/>
<dbReference type="GO" id="GO:0016788">
    <property type="term" value="F:hydrolase activity, acting on ester bonds"/>
    <property type="evidence" value="ECO:0007669"/>
    <property type="project" value="InterPro"/>
</dbReference>
<dbReference type="InterPro" id="IPR036514">
    <property type="entry name" value="SGNH_hydro_sf"/>
</dbReference>
<reference evidence="2" key="1">
    <citation type="submission" date="2021-08" db="EMBL/GenBank/DDBJ databases">
        <title>WGS assembly of Ceratopteris richardii.</title>
        <authorList>
            <person name="Marchant D.B."/>
            <person name="Chen G."/>
            <person name="Jenkins J."/>
            <person name="Shu S."/>
            <person name="Leebens-Mack J."/>
            <person name="Grimwood J."/>
            <person name="Schmutz J."/>
            <person name="Soltis P."/>
            <person name="Soltis D."/>
            <person name="Chen Z.-H."/>
        </authorList>
    </citation>
    <scope>NUCLEOTIDE SEQUENCE</scope>
    <source>
        <strain evidence="2">Whitten #5841</strain>
        <tissue evidence="2">Leaf</tissue>
    </source>
</reference>
<evidence type="ECO:0000256" key="1">
    <source>
        <dbReference type="ARBA" id="ARBA00008668"/>
    </source>
</evidence>
<sequence>MVVHLNVLSVSIEYTIPRNYRCALTVSEHGGGRRLTNTQISHKVSDPYTLNSRYESFPICSLITRSGHTSSARTLYTTSKYLIDSAAPSFECSAPFAPVLAFGDSTTDTGNQIHTNTPFATAASPPYGMTFFHEPTGRYSDGRVMLDFLCTALKIDFLPPHLTRSSQCANENFAVAGATANNNAELQSIANVTSLTDDTLEVQLSWFKNDLQGHDLSKALVYFGEVGGNDYNYALGAMRPANEVQALLPAVVEKIHNALETILESGVKKVVVQGQFPMGCIAIYLKLFNNTQQLDSNGCVSSVMEISNEHNRMLRDVIGHVQKIHPDVDIIFFDTTEAYLHILRNPSIYNFNNVRDPCYTGGLELLALANAGNTGGAAAALLPPHNINMTSCTNPENYIGWDGIHLTDAMYGAMMKLFLTDARFTSPFPNFLTPCTNH</sequence>
<evidence type="ECO:0000313" key="2">
    <source>
        <dbReference type="EMBL" id="KAH7277199.1"/>
    </source>
</evidence>
<evidence type="ECO:0008006" key="4">
    <source>
        <dbReference type="Google" id="ProtNLM"/>
    </source>
</evidence>
<dbReference type="PANTHER" id="PTHR22835">
    <property type="entry name" value="ZINC FINGER FYVE DOMAIN CONTAINING PROTEIN"/>
    <property type="match status" value="1"/>
</dbReference>
<dbReference type="Proteomes" id="UP000825935">
    <property type="component" value="Chromosome 39"/>
</dbReference>
<accession>A0A8T2Q0L4</accession>